<dbReference type="InterPro" id="IPR013611">
    <property type="entry name" value="Transp-assoc_OB_typ2"/>
</dbReference>
<dbReference type="InterPro" id="IPR015855">
    <property type="entry name" value="ABC_transpr_MalK-like"/>
</dbReference>
<dbReference type="InterPro" id="IPR047641">
    <property type="entry name" value="ABC_transpr_MalK/UgpC-like"/>
</dbReference>
<keyword evidence="4 6" id="KW-0067">ATP-binding</keyword>
<dbReference type="SUPFAM" id="SSF50331">
    <property type="entry name" value="MOP-like"/>
    <property type="match status" value="1"/>
</dbReference>
<dbReference type="SUPFAM" id="SSF52540">
    <property type="entry name" value="P-loop containing nucleoside triphosphate hydrolases"/>
    <property type="match status" value="1"/>
</dbReference>
<dbReference type="EMBL" id="JBBUTH010000003">
    <property type="protein sequence ID" value="MEK8050079.1"/>
    <property type="molecule type" value="Genomic_DNA"/>
</dbReference>
<sequence length="381" mass="41312">MAEIRIRNLQKTFGSTQVLKGVGLDVGDGEFISLVGPSGCGKSTLLRILAGLERQDGGEVHLAGRRMDALPPAARDIAMVFQSYALYPHLSVRENIGVPLAVRRLSRWQRLPVLGRWWPGSRACRAEIDREVQAAAQQLDIAHLLDRKPGQLSGGQRQRTALGRALVRRPAAFLMDEPLSNLDANLRVQMRSEITALHRQLGTTFVYVTHDQTEAMTMSTRVAVMMGGRLLQVGSPSQVYFDPANLQVAEFIGQPRLNTLVCERDGQGRIRHHGQPLPVALPGAGPAGQRITLGLRPEALALEAVGRLGLTGQVTGHEHLGSDVLVWVALDGSGQRLVLRCDALAALPERGQTVGVRIEPARALAFDTDGRRLALEAATHG</sequence>
<protein>
    <submittedName>
        <fullName evidence="6">ABC transporter ATP-binding protein</fullName>
    </submittedName>
</protein>
<dbReference type="Proteomes" id="UP001365405">
    <property type="component" value="Unassembled WGS sequence"/>
</dbReference>
<dbReference type="InterPro" id="IPR008995">
    <property type="entry name" value="Mo/tungstate-bd_C_term_dom"/>
</dbReference>
<keyword evidence="2" id="KW-1003">Cell membrane</keyword>
<organism evidence="6 7">
    <name type="scientific">Pseudaquabacterium inlustre</name>
    <dbReference type="NCBI Taxonomy" id="2984192"/>
    <lineage>
        <taxon>Bacteria</taxon>
        <taxon>Pseudomonadati</taxon>
        <taxon>Pseudomonadota</taxon>
        <taxon>Betaproteobacteria</taxon>
        <taxon>Burkholderiales</taxon>
        <taxon>Sphaerotilaceae</taxon>
        <taxon>Pseudaquabacterium</taxon>
    </lineage>
</organism>
<dbReference type="Pfam" id="PF08402">
    <property type="entry name" value="TOBE_2"/>
    <property type="match status" value="1"/>
</dbReference>
<evidence type="ECO:0000313" key="7">
    <source>
        <dbReference type="Proteomes" id="UP001365405"/>
    </source>
</evidence>
<accession>A0ABU9CDX0</accession>
<evidence type="ECO:0000259" key="5">
    <source>
        <dbReference type="PROSITE" id="PS50893"/>
    </source>
</evidence>
<dbReference type="GO" id="GO:0005524">
    <property type="term" value="F:ATP binding"/>
    <property type="evidence" value="ECO:0007669"/>
    <property type="project" value="UniProtKB-KW"/>
</dbReference>
<dbReference type="SMART" id="SM00382">
    <property type="entry name" value="AAA"/>
    <property type="match status" value="1"/>
</dbReference>
<dbReference type="Gene3D" id="3.40.50.300">
    <property type="entry name" value="P-loop containing nucleotide triphosphate hydrolases"/>
    <property type="match status" value="1"/>
</dbReference>
<evidence type="ECO:0000256" key="2">
    <source>
        <dbReference type="ARBA" id="ARBA00022475"/>
    </source>
</evidence>
<evidence type="ECO:0000256" key="3">
    <source>
        <dbReference type="ARBA" id="ARBA00022741"/>
    </source>
</evidence>
<dbReference type="InterPro" id="IPR003439">
    <property type="entry name" value="ABC_transporter-like_ATP-bd"/>
</dbReference>
<dbReference type="InterPro" id="IPR027417">
    <property type="entry name" value="P-loop_NTPase"/>
</dbReference>
<comment type="caution">
    <text evidence="6">The sequence shown here is derived from an EMBL/GenBank/DDBJ whole genome shotgun (WGS) entry which is preliminary data.</text>
</comment>
<proteinExistence type="predicted"/>
<evidence type="ECO:0000256" key="4">
    <source>
        <dbReference type="ARBA" id="ARBA00022840"/>
    </source>
</evidence>
<dbReference type="CDD" id="cd03301">
    <property type="entry name" value="ABC_MalK_N"/>
    <property type="match status" value="1"/>
</dbReference>
<name>A0ABU9CDX0_9BURK</name>
<dbReference type="InterPro" id="IPR012340">
    <property type="entry name" value="NA-bd_OB-fold"/>
</dbReference>
<dbReference type="InterPro" id="IPR003593">
    <property type="entry name" value="AAA+_ATPase"/>
</dbReference>
<keyword evidence="3" id="KW-0547">Nucleotide-binding</keyword>
<dbReference type="PANTHER" id="PTHR43875">
    <property type="entry name" value="MALTODEXTRIN IMPORT ATP-BINDING PROTEIN MSMX"/>
    <property type="match status" value="1"/>
</dbReference>
<evidence type="ECO:0000313" key="6">
    <source>
        <dbReference type="EMBL" id="MEK8050079.1"/>
    </source>
</evidence>
<feature type="domain" description="ABC transporter" evidence="5">
    <location>
        <begin position="4"/>
        <end position="252"/>
    </location>
</feature>
<keyword evidence="2" id="KW-0472">Membrane</keyword>
<gene>
    <name evidence="6" type="ORF">AACH10_07505</name>
</gene>
<dbReference type="Pfam" id="PF00005">
    <property type="entry name" value="ABC_tran"/>
    <property type="match status" value="1"/>
</dbReference>
<dbReference type="PANTHER" id="PTHR43875:SF3">
    <property type="entry name" value="MALTOSE_MALTODEXTRIN IMPORT ATP-BINDING PROTEIN MALK"/>
    <property type="match status" value="1"/>
</dbReference>
<evidence type="ECO:0000256" key="1">
    <source>
        <dbReference type="ARBA" id="ARBA00022448"/>
    </source>
</evidence>
<dbReference type="PROSITE" id="PS50893">
    <property type="entry name" value="ABC_TRANSPORTER_2"/>
    <property type="match status" value="1"/>
</dbReference>
<reference evidence="6 7" key="1">
    <citation type="submission" date="2024-04" db="EMBL/GenBank/DDBJ databases">
        <title>Novel species of the genus Ideonella isolated from streams.</title>
        <authorList>
            <person name="Lu H."/>
        </authorList>
    </citation>
    <scope>NUCLEOTIDE SEQUENCE [LARGE SCALE GENOMIC DNA]</scope>
    <source>
        <strain evidence="6 7">DXS22W</strain>
    </source>
</reference>
<keyword evidence="1" id="KW-0813">Transport</keyword>
<keyword evidence="7" id="KW-1185">Reference proteome</keyword>
<dbReference type="RefSeq" id="WP_341409746.1">
    <property type="nucleotide sequence ID" value="NZ_JBBUTH010000003.1"/>
</dbReference>
<dbReference type="Gene3D" id="2.40.50.140">
    <property type="entry name" value="Nucleic acid-binding proteins"/>
    <property type="match status" value="1"/>
</dbReference>
<dbReference type="Gene3D" id="2.40.50.100">
    <property type="match status" value="1"/>
</dbReference>